<reference evidence="2" key="1">
    <citation type="submission" date="2022-09" db="EMBL/GenBank/DDBJ databases">
        <title>Characteristics of the novel Enterococcus vB_Efa29212_2e and vB_Efa29212_3e bacteriophages.</title>
        <authorList>
            <person name="Lach J."/>
            <person name="Moryl M."/>
        </authorList>
    </citation>
    <scope>NUCLEOTIDE SEQUENCE</scope>
</reference>
<gene>
    <name evidence="2" type="ORF">GMNKNHGO_00197</name>
</gene>
<name>A0A978CVV0_9CAUD</name>
<organism evidence="2">
    <name type="scientific">Enterococcus phage vB_Efa29212_3e</name>
    <dbReference type="NCBI Taxonomy" id="2982224"/>
    <lineage>
        <taxon>Viruses</taxon>
        <taxon>Duplodnaviria</taxon>
        <taxon>Heunggongvirae</taxon>
        <taxon>Uroviricota</taxon>
        <taxon>Caudoviricetes</taxon>
        <taxon>Herelleviridae</taxon>
        <taxon>Brockvirinae</taxon>
        <taxon>Kochikohdavirus</taxon>
    </lineage>
</organism>
<evidence type="ECO:0000313" key="2">
    <source>
        <dbReference type="EMBL" id="UYB00817.1"/>
    </source>
</evidence>
<protein>
    <recommendedName>
        <fullName evidence="3">Terminase small subunit</fullName>
    </recommendedName>
</protein>
<proteinExistence type="predicted"/>
<dbReference type="EMBL" id="OP559179">
    <property type="protein sequence ID" value="UYB00817.1"/>
    <property type="molecule type" value="Genomic_DNA"/>
</dbReference>
<feature type="region of interest" description="Disordered" evidence="1">
    <location>
        <begin position="1"/>
        <end position="23"/>
    </location>
</feature>
<evidence type="ECO:0000256" key="1">
    <source>
        <dbReference type="SAM" id="MobiDB-lite"/>
    </source>
</evidence>
<accession>A0A978CVV0</accession>
<sequence>MGMADRLKDNAKQKKLERTPEQQLRDTFNQASIKLINQFMANVTSGAIEVDDIADLTRLFQIYLQVNNINDGMQEGTGTLPALTSEHKDIISEKVSTEKIIKDGEEEELISLDELASLPDDQLEEVLINRELQMNRENEVTF</sequence>
<evidence type="ECO:0008006" key="3">
    <source>
        <dbReference type="Google" id="ProtNLM"/>
    </source>
</evidence>